<feature type="domain" description="DUF1902" evidence="1">
    <location>
        <begin position="14"/>
        <end position="80"/>
    </location>
</feature>
<gene>
    <name evidence="2" type="ORF">AMC81_CH00970</name>
</gene>
<dbReference type="InterPro" id="IPR015066">
    <property type="entry name" value="DUF1902"/>
</dbReference>
<protein>
    <recommendedName>
        <fullName evidence="1">DUF1902 domain-containing protein</fullName>
    </recommendedName>
</protein>
<dbReference type="EMBL" id="CP013568">
    <property type="protein sequence ID" value="ANL83784.1"/>
    <property type="molecule type" value="Genomic_DNA"/>
</dbReference>
<keyword evidence="3" id="KW-1185">Reference proteome</keyword>
<sequence>MSAMETDRTKHASIIVRADWDEEAGVWVASSNDIEGLAVEADTLEALEPKVVAAITDLFELNGFTSSLPEIPVHIMAEQLVRIPYPTY</sequence>
<dbReference type="Pfam" id="PF08972">
    <property type="entry name" value="DUF1902"/>
    <property type="match status" value="1"/>
</dbReference>
<evidence type="ECO:0000313" key="2">
    <source>
        <dbReference type="EMBL" id="ANL83784.1"/>
    </source>
</evidence>
<evidence type="ECO:0000259" key="1">
    <source>
        <dbReference type="Pfam" id="PF08972"/>
    </source>
</evidence>
<name>A0ABN4QJB0_9HYPH</name>
<accession>A0ABN4QJB0</accession>
<proteinExistence type="predicted"/>
<dbReference type="Gene3D" id="3.30.2390.10">
    <property type="entry name" value="TTHA1013-like"/>
    <property type="match status" value="1"/>
</dbReference>
<dbReference type="InterPro" id="IPR035069">
    <property type="entry name" value="TTHA1013/TTHA0281-like"/>
</dbReference>
<reference evidence="2 3" key="1">
    <citation type="submission" date="2015-11" db="EMBL/GenBank/DDBJ databases">
        <title>The limits of bacterial species coexistence and the symbiotic plasmid transference in sympatric Rhizobium populations.</title>
        <authorList>
            <person name="Perez-Carrascal O.M."/>
            <person name="VanInsberghe D."/>
            <person name="Juarez S."/>
            <person name="Polz M.F."/>
            <person name="Vinuesa P."/>
            <person name="Gonzalez V."/>
        </authorList>
    </citation>
    <scope>NUCLEOTIDE SEQUENCE [LARGE SCALE GENOMIC DNA]</scope>
    <source>
        <strain evidence="2 3">N771</strain>
    </source>
</reference>
<evidence type="ECO:0000313" key="3">
    <source>
        <dbReference type="Proteomes" id="UP000078551"/>
    </source>
</evidence>
<organism evidence="2 3">
    <name type="scientific">Rhizobium phaseoli</name>
    <dbReference type="NCBI Taxonomy" id="396"/>
    <lineage>
        <taxon>Bacteria</taxon>
        <taxon>Pseudomonadati</taxon>
        <taxon>Pseudomonadota</taxon>
        <taxon>Alphaproteobacteria</taxon>
        <taxon>Hyphomicrobiales</taxon>
        <taxon>Rhizobiaceae</taxon>
        <taxon>Rhizobium/Agrobacterium group</taxon>
        <taxon>Rhizobium</taxon>
    </lineage>
</organism>
<dbReference type="Proteomes" id="UP000078551">
    <property type="component" value="Chromosome"/>
</dbReference>
<dbReference type="SUPFAM" id="SSF143100">
    <property type="entry name" value="TTHA1013/TTHA0281-like"/>
    <property type="match status" value="1"/>
</dbReference>